<evidence type="ECO:0000313" key="8">
    <source>
        <dbReference type="EMBL" id="RKP17124.1"/>
    </source>
</evidence>
<dbReference type="GO" id="GO:0004849">
    <property type="term" value="F:uridine kinase activity"/>
    <property type="evidence" value="ECO:0007669"/>
    <property type="project" value="UniProtKB-EC"/>
</dbReference>
<evidence type="ECO:0000259" key="7">
    <source>
        <dbReference type="Pfam" id="PF02014"/>
    </source>
</evidence>
<proteinExistence type="predicted"/>
<reference evidence="9" key="1">
    <citation type="journal article" date="2018" name="Nat. Microbiol.">
        <title>Leveraging single-cell genomics to expand the fungal tree of life.</title>
        <authorList>
            <person name="Ahrendt S.R."/>
            <person name="Quandt C.A."/>
            <person name="Ciobanu D."/>
            <person name="Clum A."/>
            <person name="Salamov A."/>
            <person name="Andreopoulos B."/>
            <person name="Cheng J.F."/>
            <person name="Woyke T."/>
            <person name="Pelin A."/>
            <person name="Henrissat B."/>
            <person name="Reynolds N.K."/>
            <person name="Benny G.L."/>
            <person name="Smith M.E."/>
            <person name="James T.Y."/>
            <person name="Grigoriev I.V."/>
        </authorList>
    </citation>
    <scope>NUCLEOTIDE SEQUENCE [LARGE SCALE GENOMIC DNA]</scope>
    <source>
        <strain evidence="9">CSF55</strain>
    </source>
</reference>
<dbReference type="Pfam" id="PF02014">
    <property type="entry name" value="Reeler"/>
    <property type="match status" value="1"/>
</dbReference>
<dbReference type="SUPFAM" id="SSF52540">
    <property type="entry name" value="P-loop containing nucleoside triphosphate hydrolases"/>
    <property type="match status" value="1"/>
</dbReference>
<dbReference type="CDD" id="cd08544">
    <property type="entry name" value="Reeler"/>
    <property type="match status" value="1"/>
</dbReference>
<accession>A0A4P9YDC0</accession>
<evidence type="ECO:0000256" key="5">
    <source>
        <dbReference type="ARBA" id="ARBA00022777"/>
    </source>
</evidence>
<evidence type="ECO:0000256" key="3">
    <source>
        <dbReference type="ARBA" id="ARBA00022679"/>
    </source>
</evidence>
<organism evidence="8 9">
    <name type="scientific">Rozella allomycis (strain CSF55)</name>
    <dbReference type="NCBI Taxonomy" id="988480"/>
    <lineage>
        <taxon>Eukaryota</taxon>
        <taxon>Fungi</taxon>
        <taxon>Fungi incertae sedis</taxon>
        <taxon>Cryptomycota</taxon>
        <taxon>Cryptomycota incertae sedis</taxon>
        <taxon>Rozella</taxon>
    </lineage>
</organism>
<feature type="domain" description="Reelin" evidence="7">
    <location>
        <begin position="36"/>
        <end position="133"/>
    </location>
</feature>
<keyword evidence="4" id="KW-0547">Nucleotide-binding</keyword>
<dbReference type="Gene3D" id="2.60.40.4060">
    <property type="entry name" value="Reeler domain"/>
    <property type="match status" value="1"/>
</dbReference>
<dbReference type="Proteomes" id="UP000281549">
    <property type="component" value="Unassembled WGS sequence"/>
</dbReference>
<comment type="pathway">
    <text evidence="1">Pyrimidine metabolism; UMP biosynthesis via salvage pathway; UMP from uridine: step 1/1.</text>
</comment>
<dbReference type="GO" id="GO:0044211">
    <property type="term" value="P:CTP salvage"/>
    <property type="evidence" value="ECO:0007669"/>
    <property type="project" value="UniProtKB-UniPathway"/>
</dbReference>
<name>A0A4P9YDC0_ROZAC</name>
<keyword evidence="3" id="KW-0808">Transferase</keyword>
<sequence length="367" mass="41051">MITRIEPRSTGATVCAVNEKSMARSMGGTGSLDLGFSISSNIETIGNNTKGVNITLNGSSTFKGILLASTSGSFILPNDNYHYVPCDKSNATVTHSDASDKKTPVTFKWLPPANLPKQDVIIRCVIVTERDSWQFLSPIILKVNDGSSTDSSPKSNNTRAVDVDLCSKIAGLIDPSRMQVIHLKNFYRSLSAQDIEKAKGFKYNFDHPESFDLEKLANVIRTIKDGGSIDVSIYNILKYSIDQNVKYDGSKIDILIVEGILLFYLKELRDLFDIKIFIDLDSDSRLSGRVRKLSSHDSLEEELSYYLRFAKPAFEEYILPTKRYADIIVPRGVENQTAIDLIVEHLNDQTKRSICKEATSEYVVLRR</sequence>
<dbReference type="GO" id="GO:0005524">
    <property type="term" value="F:ATP binding"/>
    <property type="evidence" value="ECO:0007669"/>
    <property type="project" value="InterPro"/>
</dbReference>
<evidence type="ECO:0000259" key="6">
    <source>
        <dbReference type="Pfam" id="PF00485"/>
    </source>
</evidence>
<dbReference type="InterPro" id="IPR027417">
    <property type="entry name" value="P-loop_NTPase"/>
</dbReference>
<dbReference type="Pfam" id="PF00485">
    <property type="entry name" value="PRK"/>
    <property type="match status" value="1"/>
</dbReference>
<dbReference type="GO" id="GO:0016787">
    <property type="term" value="F:hydrolase activity"/>
    <property type="evidence" value="ECO:0007669"/>
    <property type="project" value="UniProtKB-KW"/>
</dbReference>
<dbReference type="InterPro" id="IPR002861">
    <property type="entry name" value="Reeler_dom"/>
</dbReference>
<keyword evidence="8" id="KW-0378">Hydrolase</keyword>
<feature type="domain" description="Phosphoribulokinase/uridine kinase" evidence="6">
    <location>
        <begin position="177"/>
        <end position="338"/>
    </location>
</feature>
<evidence type="ECO:0000256" key="2">
    <source>
        <dbReference type="ARBA" id="ARBA00012137"/>
    </source>
</evidence>
<evidence type="ECO:0000256" key="1">
    <source>
        <dbReference type="ARBA" id="ARBA00004690"/>
    </source>
</evidence>
<dbReference type="Gene3D" id="3.40.50.300">
    <property type="entry name" value="P-loop containing nucleotide triphosphate hydrolases"/>
    <property type="match status" value="1"/>
</dbReference>
<dbReference type="InterPro" id="IPR000764">
    <property type="entry name" value="Uridine_kinase-like"/>
</dbReference>
<dbReference type="InterPro" id="IPR042307">
    <property type="entry name" value="Reeler_sf"/>
</dbReference>
<evidence type="ECO:0000313" key="9">
    <source>
        <dbReference type="Proteomes" id="UP000281549"/>
    </source>
</evidence>
<evidence type="ECO:0000256" key="4">
    <source>
        <dbReference type="ARBA" id="ARBA00022741"/>
    </source>
</evidence>
<dbReference type="InterPro" id="IPR006083">
    <property type="entry name" value="PRK/URK"/>
</dbReference>
<dbReference type="UniPathway" id="UPA00579">
    <property type="reaction ID" value="UER00640"/>
</dbReference>
<dbReference type="PANTHER" id="PTHR10285">
    <property type="entry name" value="URIDINE KINASE"/>
    <property type="match status" value="1"/>
</dbReference>
<protein>
    <recommendedName>
        <fullName evidence="2">uridine/cytidine kinase</fullName>
        <ecNumber evidence="2">2.7.1.48</ecNumber>
    </recommendedName>
</protein>
<dbReference type="GO" id="GO:0044206">
    <property type="term" value="P:UMP salvage"/>
    <property type="evidence" value="ECO:0007669"/>
    <property type="project" value="UniProtKB-UniPathway"/>
</dbReference>
<dbReference type="UniPathway" id="UPA00574">
    <property type="reaction ID" value="UER00637"/>
</dbReference>
<gene>
    <name evidence="8" type="ORF">ROZALSC1DRAFT_31041</name>
</gene>
<dbReference type="EC" id="2.7.1.48" evidence="2"/>
<dbReference type="EMBL" id="ML006016">
    <property type="protein sequence ID" value="RKP17124.1"/>
    <property type="molecule type" value="Genomic_DNA"/>
</dbReference>
<dbReference type="AlphaFoldDB" id="A0A4P9YDC0"/>
<keyword evidence="5" id="KW-0418">Kinase</keyword>
<dbReference type="CDD" id="cd02023">
    <property type="entry name" value="UMPK"/>
    <property type="match status" value="1"/>
</dbReference>